<accession>A0ABS4P6G5</accession>
<dbReference type="SUPFAM" id="SSF143744">
    <property type="entry name" value="GlcG-like"/>
    <property type="match status" value="1"/>
</dbReference>
<dbReference type="RefSeq" id="WP_026111697.1">
    <property type="nucleotide sequence ID" value="NZ_JAGGMQ010000001.1"/>
</dbReference>
<dbReference type="Gene3D" id="3.30.450.150">
    <property type="entry name" value="Haem-degrading domain"/>
    <property type="match status" value="1"/>
</dbReference>
<evidence type="ECO:0000313" key="2">
    <source>
        <dbReference type="Proteomes" id="UP001195624"/>
    </source>
</evidence>
<name>A0ABS4P6G5_9GAMM</name>
<keyword evidence="2" id="KW-1185">Reference proteome</keyword>
<proteinExistence type="predicted"/>
<dbReference type="InterPro" id="IPR010371">
    <property type="entry name" value="YBR137W-like"/>
</dbReference>
<dbReference type="NCBIfam" id="NF002696">
    <property type="entry name" value="PRK02487.1-5"/>
    <property type="match status" value="1"/>
</dbReference>
<protein>
    <submittedName>
        <fullName evidence="1">Uncharacterized protein (UPF0303 family)</fullName>
    </submittedName>
</protein>
<sequence length="155" mass="17072">MSDALAPALLLQQEADSRLRHFDFQSAWRLGQLIQARAAEQQLPVAIEVYAFGQQLFLAALPGSAANNLEWMRRKRNTVLRYGNSSMYVGVINTQNGEPMAIQSFINQYDYTDHGGAFPLLNQSGAVIGAVSVSGLPSADDHALALWGIRQLQQR</sequence>
<dbReference type="PANTHER" id="PTHR28255:SF1">
    <property type="entry name" value="UPF0303 PROTEIN YBR137W"/>
    <property type="match status" value="1"/>
</dbReference>
<dbReference type="Pfam" id="PF03928">
    <property type="entry name" value="HbpS-like"/>
    <property type="match status" value="1"/>
</dbReference>
<dbReference type="PANTHER" id="PTHR28255">
    <property type="match status" value="1"/>
</dbReference>
<dbReference type="PIRSF" id="PIRSF008757">
    <property type="entry name" value="UCP008757"/>
    <property type="match status" value="1"/>
</dbReference>
<dbReference type="InterPro" id="IPR005624">
    <property type="entry name" value="PduO/GlcC-like"/>
</dbReference>
<gene>
    <name evidence="1" type="ORF">J2125_001411</name>
</gene>
<dbReference type="EMBL" id="JAGGMQ010000001">
    <property type="protein sequence ID" value="MBP2168219.1"/>
    <property type="molecule type" value="Genomic_DNA"/>
</dbReference>
<organism evidence="1 2">
    <name type="scientific">Winslowiella toletana</name>
    <dbReference type="NCBI Taxonomy" id="92490"/>
    <lineage>
        <taxon>Bacteria</taxon>
        <taxon>Pseudomonadati</taxon>
        <taxon>Pseudomonadota</taxon>
        <taxon>Gammaproteobacteria</taxon>
        <taxon>Enterobacterales</taxon>
        <taxon>Erwiniaceae</taxon>
        <taxon>Winslowiella</taxon>
    </lineage>
</organism>
<comment type="caution">
    <text evidence="1">The sequence shown here is derived from an EMBL/GenBank/DDBJ whole genome shotgun (WGS) entry which is preliminary data.</text>
</comment>
<dbReference type="Proteomes" id="UP001195624">
    <property type="component" value="Unassembled WGS sequence"/>
</dbReference>
<evidence type="ECO:0000313" key="1">
    <source>
        <dbReference type="EMBL" id="MBP2168219.1"/>
    </source>
</evidence>
<dbReference type="InterPro" id="IPR038084">
    <property type="entry name" value="PduO/GlcC-like_sf"/>
</dbReference>
<reference evidence="2" key="1">
    <citation type="submission" date="2023-07" db="EMBL/GenBank/DDBJ databases">
        <title>Genome mining of underrepresented organisms for secondary metabolites.</title>
        <authorList>
            <person name="D'Agostino P.M."/>
        </authorList>
    </citation>
    <scope>NUCLEOTIDE SEQUENCE [LARGE SCALE GENOMIC DNA]</scope>
    <source>
        <strain evidence="2">WS4403</strain>
    </source>
</reference>